<gene>
    <name evidence="2" type="ORF">CHLRE_16g684700v5</name>
</gene>
<dbReference type="PANTHER" id="PTHR16291">
    <property type="entry name" value="NUCLEAR CAP-BINDING PROTEIN SUBUNIT 3"/>
    <property type="match status" value="1"/>
</dbReference>
<dbReference type="InParanoid" id="A0A2K3CUT7"/>
<protein>
    <submittedName>
        <fullName evidence="2">Uncharacterized protein</fullName>
    </submittedName>
</protein>
<dbReference type="Pfam" id="PF10309">
    <property type="entry name" value="NCBP3"/>
    <property type="match status" value="1"/>
</dbReference>
<accession>A0A2K3CUT7</accession>
<dbReference type="OrthoDB" id="422106at2759"/>
<dbReference type="ExpressionAtlas" id="A0A2K3CUT7">
    <property type="expression patterns" value="baseline and differential"/>
</dbReference>
<dbReference type="GeneID" id="5717621"/>
<evidence type="ECO:0000256" key="1">
    <source>
        <dbReference type="SAM" id="MobiDB-lite"/>
    </source>
</evidence>
<reference evidence="2 3" key="1">
    <citation type="journal article" date="2007" name="Science">
        <title>The Chlamydomonas genome reveals the evolution of key animal and plant functions.</title>
        <authorList>
            <person name="Merchant S.S."/>
            <person name="Prochnik S.E."/>
            <person name="Vallon O."/>
            <person name="Harris E.H."/>
            <person name="Karpowicz S.J."/>
            <person name="Witman G.B."/>
            <person name="Terry A."/>
            <person name="Salamov A."/>
            <person name="Fritz-Laylin L.K."/>
            <person name="Marechal-Drouard L."/>
            <person name="Marshall W.F."/>
            <person name="Qu L.H."/>
            <person name="Nelson D.R."/>
            <person name="Sanderfoot A.A."/>
            <person name="Spalding M.H."/>
            <person name="Kapitonov V.V."/>
            <person name="Ren Q."/>
            <person name="Ferris P."/>
            <person name="Lindquist E."/>
            <person name="Shapiro H."/>
            <person name="Lucas S.M."/>
            <person name="Grimwood J."/>
            <person name="Schmutz J."/>
            <person name="Cardol P."/>
            <person name="Cerutti H."/>
            <person name="Chanfreau G."/>
            <person name="Chen C.L."/>
            <person name="Cognat V."/>
            <person name="Croft M.T."/>
            <person name="Dent R."/>
            <person name="Dutcher S."/>
            <person name="Fernandez E."/>
            <person name="Fukuzawa H."/>
            <person name="Gonzalez-Ballester D."/>
            <person name="Gonzalez-Halphen D."/>
            <person name="Hallmann A."/>
            <person name="Hanikenne M."/>
            <person name="Hippler M."/>
            <person name="Inwood W."/>
            <person name="Jabbari K."/>
            <person name="Kalanon M."/>
            <person name="Kuras R."/>
            <person name="Lefebvre P.A."/>
            <person name="Lemaire S.D."/>
            <person name="Lobanov A.V."/>
            <person name="Lohr M."/>
            <person name="Manuell A."/>
            <person name="Meier I."/>
            <person name="Mets L."/>
            <person name="Mittag M."/>
            <person name="Mittelmeier T."/>
            <person name="Moroney J.V."/>
            <person name="Moseley J."/>
            <person name="Napoli C."/>
            <person name="Nedelcu A.M."/>
            <person name="Niyogi K."/>
            <person name="Novoselov S.V."/>
            <person name="Paulsen I.T."/>
            <person name="Pazour G."/>
            <person name="Purton S."/>
            <person name="Ral J.P."/>
            <person name="Riano-Pachon D.M."/>
            <person name="Riekhof W."/>
            <person name="Rymarquis L."/>
            <person name="Schroda M."/>
            <person name="Stern D."/>
            <person name="Umen J."/>
            <person name="Willows R."/>
            <person name="Wilson N."/>
            <person name="Zimmer S.L."/>
            <person name="Allmer J."/>
            <person name="Balk J."/>
            <person name="Bisova K."/>
            <person name="Chen C.J."/>
            <person name="Elias M."/>
            <person name="Gendler K."/>
            <person name="Hauser C."/>
            <person name="Lamb M.R."/>
            <person name="Ledford H."/>
            <person name="Long J.C."/>
            <person name="Minagawa J."/>
            <person name="Page M.D."/>
            <person name="Pan J."/>
            <person name="Pootakham W."/>
            <person name="Roje S."/>
            <person name="Rose A."/>
            <person name="Stahlberg E."/>
            <person name="Terauchi A.M."/>
            <person name="Yang P."/>
            <person name="Ball S."/>
            <person name="Bowler C."/>
            <person name="Dieckmann C.L."/>
            <person name="Gladyshev V.N."/>
            <person name="Green P."/>
            <person name="Jorgensen R."/>
            <person name="Mayfield S."/>
            <person name="Mueller-Roeber B."/>
            <person name="Rajamani S."/>
            <person name="Sayre R.T."/>
            <person name="Brokstein P."/>
            <person name="Dubchak I."/>
            <person name="Goodstein D."/>
            <person name="Hornick L."/>
            <person name="Huang Y.W."/>
            <person name="Jhaveri J."/>
            <person name="Luo Y."/>
            <person name="Martinez D."/>
            <person name="Ngau W.C."/>
            <person name="Otillar B."/>
            <person name="Poliakov A."/>
            <person name="Porter A."/>
            <person name="Szajkowski L."/>
            <person name="Werner G."/>
            <person name="Zhou K."/>
            <person name="Grigoriev I.V."/>
            <person name="Rokhsar D.S."/>
            <person name="Grossman A.R."/>
        </authorList>
    </citation>
    <scope>NUCLEOTIDE SEQUENCE [LARGE SCALE GENOMIC DNA]</scope>
    <source>
        <strain evidence="3">CC-503</strain>
    </source>
</reference>
<evidence type="ECO:0000313" key="3">
    <source>
        <dbReference type="Proteomes" id="UP000006906"/>
    </source>
</evidence>
<dbReference type="KEGG" id="cre:CHLRE_16g684700v5"/>
<feature type="compositionally biased region" description="Basic and acidic residues" evidence="1">
    <location>
        <begin position="28"/>
        <end position="40"/>
    </location>
</feature>
<dbReference type="GO" id="GO:0005634">
    <property type="term" value="C:nucleus"/>
    <property type="evidence" value="ECO:0000318"/>
    <property type="project" value="GO_Central"/>
</dbReference>
<feature type="region of interest" description="Disordered" evidence="1">
    <location>
        <begin position="28"/>
        <end position="50"/>
    </location>
</feature>
<feature type="compositionally biased region" description="Basic residues" evidence="1">
    <location>
        <begin position="329"/>
        <end position="342"/>
    </location>
</feature>
<feature type="region of interest" description="Disordered" evidence="1">
    <location>
        <begin position="498"/>
        <end position="532"/>
    </location>
</feature>
<keyword evidence="3" id="KW-1185">Reference proteome</keyword>
<name>A0A2K3CUT7_CHLRE</name>
<dbReference type="GO" id="GO:0000339">
    <property type="term" value="F:RNA cap binding"/>
    <property type="evidence" value="ECO:0000318"/>
    <property type="project" value="GO_Central"/>
</dbReference>
<dbReference type="GO" id="GO:0000340">
    <property type="term" value="F:RNA 7-methylguanosine cap binding"/>
    <property type="evidence" value="ECO:0007669"/>
    <property type="project" value="InterPro"/>
</dbReference>
<dbReference type="RefSeq" id="XP_042915950.1">
    <property type="nucleotide sequence ID" value="XM_043071520.1"/>
</dbReference>
<dbReference type="Proteomes" id="UP000006906">
    <property type="component" value="Chromosome 16"/>
</dbReference>
<feature type="region of interest" description="Disordered" evidence="1">
    <location>
        <begin position="436"/>
        <end position="486"/>
    </location>
</feature>
<feature type="compositionally biased region" description="Basic and acidic residues" evidence="1">
    <location>
        <begin position="366"/>
        <end position="377"/>
    </location>
</feature>
<sequence length="532" mass="57298">MADTYHGEGGGGDDRQHAPILFNAVEAEAEHQSALQEERDKHRRRAEKFGTQYKDPGRVRKDFKLVMEARQERLKANHGFTTGDIDLFSEEAQQKRAARAARFQLAEPRAPALDRFRPDEELEARARRAAKFGVPYQPTEAVLMDMDLFEQRREVGSQVERRPEALYLYGVDVLGTRDVLSYFGDYGATFVEWLDDSSCNVLFPDVNSTKRALVGRGTPLPPDVVAQPQAEQAAAAEAAAAAETVRPGDPVPAPPPVRYQPELPVPDNLADVANIPYLWVKGEDFVKNGTPVSLVYRMATVLDVRDMAAPKRTRELWKSGGGGGEGRGRGGRGGRGGKRRFQRGGGEGGEGEDMDVDEEAEGPGDGMEHDGDEEHVAKRQRGARGGQRHVVKATRRALRPYGGLDLMEGSAPLPAGGHVLDYTELEDEAPATEPVPAVIGQQQAEAGDGGEGGDDGAGRGGWRGRGRGRGRGGRGGGGGEPVGYVDLDLRQVLKARRRAEMEARQARLRSRSPEADGGDGGGADGDAAGGDD</sequence>
<dbReference type="PaxDb" id="3055-EDP04417"/>
<dbReference type="Gramene" id="PNW72044">
    <property type="protein sequence ID" value="PNW72044"/>
    <property type="gene ID" value="CHLRE_16g684700v5"/>
</dbReference>
<dbReference type="EMBL" id="CM008977">
    <property type="protein sequence ID" value="PNW72044.1"/>
    <property type="molecule type" value="Genomic_DNA"/>
</dbReference>
<feature type="compositionally biased region" description="Acidic residues" evidence="1">
    <location>
        <begin position="349"/>
        <end position="362"/>
    </location>
</feature>
<dbReference type="GO" id="GO:0003729">
    <property type="term" value="F:mRNA binding"/>
    <property type="evidence" value="ECO:0000318"/>
    <property type="project" value="GO_Central"/>
</dbReference>
<proteinExistence type="predicted"/>
<feature type="compositionally biased region" description="Gly residues" evidence="1">
    <location>
        <begin position="518"/>
        <end position="532"/>
    </location>
</feature>
<dbReference type="AlphaFoldDB" id="A0A2K3CUT7"/>
<dbReference type="OMA" id="KFGVPYQ"/>
<dbReference type="InterPro" id="IPR019416">
    <property type="entry name" value="NCBP3"/>
</dbReference>
<feature type="compositionally biased region" description="Basic residues" evidence="1">
    <location>
        <begin position="378"/>
        <end position="395"/>
    </location>
</feature>
<feature type="compositionally biased region" description="Basic residues" evidence="1">
    <location>
        <begin position="462"/>
        <end position="472"/>
    </location>
</feature>
<dbReference type="STRING" id="3055.A0A2K3CUT7"/>
<evidence type="ECO:0000313" key="2">
    <source>
        <dbReference type="EMBL" id="PNW72044.1"/>
    </source>
</evidence>
<feature type="region of interest" description="Disordered" evidence="1">
    <location>
        <begin position="311"/>
        <end position="395"/>
    </location>
</feature>
<dbReference type="PANTHER" id="PTHR16291:SF0">
    <property type="entry name" value="NUCLEAR CAP-BINDING PROTEIN SUBUNIT 3"/>
    <property type="match status" value="1"/>
</dbReference>
<organism evidence="2 3">
    <name type="scientific">Chlamydomonas reinhardtii</name>
    <name type="common">Chlamydomonas smithii</name>
    <dbReference type="NCBI Taxonomy" id="3055"/>
    <lineage>
        <taxon>Eukaryota</taxon>
        <taxon>Viridiplantae</taxon>
        <taxon>Chlorophyta</taxon>
        <taxon>core chlorophytes</taxon>
        <taxon>Chlorophyceae</taxon>
        <taxon>CS clade</taxon>
        <taxon>Chlamydomonadales</taxon>
        <taxon>Chlamydomonadaceae</taxon>
        <taxon>Chlamydomonas</taxon>
    </lineage>
</organism>